<comment type="caution">
    <text evidence="2">The sequence shown here is derived from an EMBL/GenBank/DDBJ whole genome shotgun (WGS) entry which is preliminary data.</text>
</comment>
<keyword evidence="1" id="KW-1133">Transmembrane helix</keyword>
<protein>
    <recommendedName>
        <fullName evidence="4">DUF1453 family protein</fullName>
    </recommendedName>
</protein>
<sequence>MNMQYLAMVLLIAIIGYRIYLRVRRTFVWQQLRLGRLRLKTILLSVIGLLFFAEGVFPAEGGLHAVSLISDIVGIAFGAILAYYSRAKTAFEQRGACWFYRPNAWIGGFVTVLFLGRLLYRIYGMLHPAGDPSAMTWAERMNGAGSSWTSGLILIMFAYYVTYNILLMRKRRSVEA</sequence>
<dbReference type="InterPro" id="IPR058247">
    <property type="entry name" value="DUF1453"/>
</dbReference>
<dbReference type="EMBL" id="JACJVN010000009">
    <property type="protein sequence ID" value="MBB6676075.1"/>
    <property type="molecule type" value="Genomic_DNA"/>
</dbReference>
<accession>A0A841T7W7</accession>
<gene>
    <name evidence="2" type="ORF">H4Q31_01900</name>
</gene>
<feature type="transmembrane region" description="Helical" evidence="1">
    <location>
        <begin position="42"/>
        <end position="59"/>
    </location>
</feature>
<dbReference type="AlphaFoldDB" id="A0A841T7W7"/>
<name>A0A841T7W7_9BACL</name>
<evidence type="ECO:0000313" key="3">
    <source>
        <dbReference type="Proteomes" id="UP000574133"/>
    </source>
</evidence>
<evidence type="ECO:0000313" key="2">
    <source>
        <dbReference type="EMBL" id="MBB6676075.1"/>
    </source>
</evidence>
<feature type="transmembrane region" description="Helical" evidence="1">
    <location>
        <begin position="6"/>
        <end position="21"/>
    </location>
</feature>
<dbReference type="Pfam" id="PF07301">
    <property type="entry name" value="DUF1453"/>
    <property type="match status" value="1"/>
</dbReference>
<dbReference type="RefSeq" id="WP_185177381.1">
    <property type="nucleotide sequence ID" value="NZ_CBCSEP010000012.1"/>
</dbReference>
<feature type="transmembrane region" description="Helical" evidence="1">
    <location>
        <begin position="104"/>
        <end position="123"/>
    </location>
</feature>
<keyword evidence="1" id="KW-0472">Membrane</keyword>
<feature type="transmembrane region" description="Helical" evidence="1">
    <location>
        <begin position="65"/>
        <end position="84"/>
    </location>
</feature>
<feature type="transmembrane region" description="Helical" evidence="1">
    <location>
        <begin position="143"/>
        <end position="162"/>
    </location>
</feature>
<evidence type="ECO:0000256" key="1">
    <source>
        <dbReference type="SAM" id="Phobius"/>
    </source>
</evidence>
<proteinExistence type="predicted"/>
<keyword evidence="1" id="KW-0812">Transmembrane</keyword>
<evidence type="ECO:0008006" key="4">
    <source>
        <dbReference type="Google" id="ProtNLM"/>
    </source>
</evidence>
<reference evidence="2 3" key="1">
    <citation type="submission" date="2020-08" db="EMBL/GenBank/DDBJ databases">
        <title>Cohnella phylogeny.</title>
        <authorList>
            <person name="Dunlap C."/>
        </authorList>
    </citation>
    <scope>NUCLEOTIDE SEQUENCE [LARGE SCALE GENOMIC DNA]</scope>
    <source>
        <strain evidence="2 3">DSM 103658</strain>
    </source>
</reference>
<organism evidence="2 3">
    <name type="scientific">Cohnella lubricantis</name>
    <dbReference type="NCBI Taxonomy" id="2163172"/>
    <lineage>
        <taxon>Bacteria</taxon>
        <taxon>Bacillati</taxon>
        <taxon>Bacillota</taxon>
        <taxon>Bacilli</taxon>
        <taxon>Bacillales</taxon>
        <taxon>Paenibacillaceae</taxon>
        <taxon>Cohnella</taxon>
    </lineage>
</organism>
<keyword evidence="3" id="KW-1185">Reference proteome</keyword>
<dbReference type="Proteomes" id="UP000574133">
    <property type="component" value="Unassembled WGS sequence"/>
</dbReference>